<dbReference type="STRING" id="240176.A8NTZ8"/>
<evidence type="ECO:0000313" key="8">
    <source>
        <dbReference type="EMBL" id="EAU85528.1"/>
    </source>
</evidence>
<organism evidence="8 9">
    <name type="scientific">Coprinopsis cinerea (strain Okayama-7 / 130 / ATCC MYA-4618 / FGSC 9003)</name>
    <name type="common">Inky cap fungus</name>
    <name type="synonym">Hormographiella aspergillata</name>
    <dbReference type="NCBI Taxonomy" id="240176"/>
    <lineage>
        <taxon>Eukaryota</taxon>
        <taxon>Fungi</taxon>
        <taxon>Dikarya</taxon>
        <taxon>Basidiomycota</taxon>
        <taxon>Agaricomycotina</taxon>
        <taxon>Agaricomycetes</taxon>
        <taxon>Agaricomycetidae</taxon>
        <taxon>Agaricales</taxon>
        <taxon>Agaricineae</taxon>
        <taxon>Psathyrellaceae</taxon>
        <taxon>Coprinopsis</taxon>
    </lineage>
</organism>
<dbReference type="OMA" id="KCWRTEG"/>
<keyword evidence="5" id="KW-0249">Electron transport</keyword>
<comment type="subcellular location">
    <subcellularLocation>
        <location evidence="1">Mitochondrion inner membrane</location>
        <topology evidence="1">Peripheral membrane protein</topology>
        <orientation evidence="1">Matrix side</orientation>
    </subcellularLocation>
</comment>
<evidence type="ECO:0000256" key="2">
    <source>
        <dbReference type="ARBA" id="ARBA00022448"/>
    </source>
</evidence>
<evidence type="ECO:0000256" key="3">
    <source>
        <dbReference type="ARBA" id="ARBA00022660"/>
    </source>
</evidence>
<comment type="caution">
    <text evidence="8">The sequence shown here is derived from an EMBL/GenBank/DDBJ whole genome shotgun (WGS) entry which is preliminary data.</text>
</comment>
<proteinExistence type="predicted"/>
<gene>
    <name evidence="8" type="ORF">CC1G_06429</name>
</gene>
<evidence type="ECO:0000256" key="7">
    <source>
        <dbReference type="ARBA" id="ARBA00023136"/>
    </source>
</evidence>
<dbReference type="OrthoDB" id="10252718at2759"/>
<dbReference type="PANTHER" id="PTHR13094:SF1">
    <property type="entry name" value="NADH DEHYDROGENASE [UBIQUINONE] 1 BETA SUBCOMPLEX SUBUNIT 10"/>
    <property type="match status" value="1"/>
</dbReference>
<evidence type="ECO:0000256" key="6">
    <source>
        <dbReference type="ARBA" id="ARBA00023128"/>
    </source>
</evidence>
<keyword evidence="6" id="KW-0496">Mitochondrion</keyword>
<keyword evidence="9" id="KW-1185">Reference proteome</keyword>
<dbReference type="AlphaFoldDB" id="A8NTZ8"/>
<keyword evidence="2" id="KW-0813">Transport</keyword>
<dbReference type="EMBL" id="AACS02000004">
    <property type="protein sequence ID" value="EAU85528.1"/>
    <property type="molecule type" value="Genomic_DNA"/>
</dbReference>
<evidence type="ECO:0000256" key="1">
    <source>
        <dbReference type="ARBA" id="ARBA00004443"/>
    </source>
</evidence>
<dbReference type="GO" id="GO:0005743">
    <property type="term" value="C:mitochondrial inner membrane"/>
    <property type="evidence" value="ECO:0007669"/>
    <property type="project" value="UniProtKB-SubCell"/>
</dbReference>
<dbReference type="RefSeq" id="XP_001836344.1">
    <property type="nucleotide sequence ID" value="XM_001836292.1"/>
</dbReference>
<dbReference type="Proteomes" id="UP000001861">
    <property type="component" value="Unassembled WGS sequence"/>
</dbReference>
<dbReference type="InterPro" id="IPR039993">
    <property type="entry name" value="NDUFB10"/>
</dbReference>
<name>A8NTZ8_COPC7</name>
<evidence type="ECO:0000313" key="9">
    <source>
        <dbReference type="Proteomes" id="UP000001861"/>
    </source>
</evidence>
<reference evidence="8 9" key="1">
    <citation type="journal article" date="2010" name="Proc. Natl. Acad. Sci. U.S.A.">
        <title>Insights into evolution of multicellular fungi from the assembled chromosomes of the mushroom Coprinopsis cinerea (Coprinus cinereus).</title>
        <authorList>
            <person name="Stajich J.E."/>
            <person name="Wilke S.K."/>
            <person name="Ahren D."/>
            <person name="Au C.H."/>
            <person name="Birren B.W."/>
            <person name="Borodovsky M."/>
            <person name="Burns C."/>
            <person name="Canback B."/>
            <person name="Casselton L.A."/>
            <person name="Cheng C.K."/>
            <person name="Deng J."/>
            <person name="Dietrich F.S."/>
            <person name="Fargo D.C."/>
            <person name="Farman M.L."/>
            <person name="Gathman A.C."/>
            <person name="Goldberg J."/>
            <person name="Guigo R."/>
            <person name="Hoegger P.J."/>
            <person name="Hooker J.B."/>
            <person name="Huggins A."/>
            <person name="James T.Y."/>
            <person name="Kamada T."/>
            <person name="Kilaru S."/>
            <person name="Kodira C."/>
            <person name="Kues U."/>
            <person name="Kupfer D."/>
            <person name="Kwan H.S."/>
            <person name="Lomsadze A."/>
            <person name="Li W."/>
            <person name="Lilly W.W."/>
            <person name="Ma L.J."/>
            <person name="Mackey A.J."/>
            <person name="Manning G."/>
            <person name="Martin F."/>
            <person name="Muraguchi H."/>
            <person name="Natvig D.O."/>
            <person name="Palmerini H."/>
            <person name="Ramesh M.A."/>
            <person name="Rehmeyer C.J."/>
            <person name="Roe B.A."/>
            <person name="Shenoy N."/>
            <person name="Stanke M."/>
            <person name="Ter-Hovhannisyan V."/>
            <person name="Tunlid A."/>
            <person name="Velagapudi R."/>
            <person name="Vision T.J."/>
            <person name="Zeng Q."/>
            <person name="Zolan M.E."/>
            <person name="Pukkila P.J."/>
        </authorList>
    </citation>
    <scope>NUCLEOTIDE SEQUENCE [LARGE SCALE GENOMIC DNA]</scope>
    <source>
        <strain evidence="9">Okayama-7 / 130 / ATCC MYA-4618 / FGSC 9003</strain>
    </source>
</reference>
<evidence type="ECO:0000256" key="5">
    <source>
        <dbReference type="ARBA" id="ARBA00022982"/>
    </source>
</evidence>
<accession>A8NTZ8</accession>
<protein>
    <submittedName>
        <fullName evidence="8">NADH-ubiquinone oxidoreductase 12 kDa subunit</fullName>
    </submittedName>
</protein>
<dbReference type="eggNOG" id="ENOG502SBS6">
    <property type="taxonomic scope" value="Eukaryota"/>
</dbReference>
<sequence>MSSHEEGIAKVKAELTKREEFLRESWVRAMEARLVQEELGKCHQGEGVNHYENCKWLADKYLTMLRENRVKGYKHIDV</sequence>
<dbReference type="VEuPathDB" id="FungiDB:CC1G_06429"/>
<dbReference type="GeneID" id="6012887"/>
<evidence type="ECO:0000256" key="4">
    <source>
        <dbReference type="ARBA" id="ARBA00022792"/>
    </source>
</evidence>
<keyword evidence="7" id="KW-0472">Membrane</keyword>
<keyword evidence="3" id="KW-0679">Respiratory chain</keyword>
<keyword evidence="4" id="KW-0999">Mitochondrion inner membrane</keyword>
<dbReference type="PANTHER" id="PTHR13094">
    <property type="entry name" value="NADH-UBIQUINONE OXIDOREDUCTASE PDSW SUBUNIT"/>
    <property type="match status" value="1"/>
</dbReference>
<dbReference type="InParanoid" id="A8NTZ8"/>
<dbReference type="KEGG" id="cci:CC1G_06429"/>